<evidence type="ECO:0000256" key="17">
    <source>
        <dbReference type="ARBA" id="ARBA00023180"/>
    </source>
</evidence>
<keyword evidence="6" id="KW-1003">Cell membrane</keyword>
<dbReference type="InterPro" id="IPR003593">
    <property type="entry name" value="AAA+_ATPase"/>
</dbReference>
<dbReference type="GO" id="GO:0005743">
    <property type="term" value="C:mitochondrial inner membrane"/>
    <property type="evidence" value="ECO:0007669"/>
    <property type="project" value="TreeGrafter"/>
</dbReference>
<dbReference type="PANTHER" id="PTHR43394">
    <property type="entry name" value="ATP-DEPENDENT PERMEASE MDL1, MITOCHONDRIAL"/>
    <property type="match status" value="1"/>
</dbReference>
<dbReference type="InterPro" id="IPR011527">
    <property type="entry name" value="ABC1_TM_dom"/>
</dbReference>
<dbReference type="CDD" id="cd03249">
    <property type="entry name" value="ABC_MTABC3_MDL1_MDL2"/>
    <property type="match status" value="2"/>
</dbReference>
<dbReference type="PROSITE" id="PS50929">
    <property type="entry name" value="ABC_TM1F"/>
    <property type="match status" value="2"/>
</dbReference>
<feature type="region of interest" description="Disordered" evidence="29">
    <location>
        <begin position="700"/>
        <end position="731"/>
    </location>
</feature>
<dbReference type="CDD" id="cd18578">
    <property type="entry name" value="ABC_6TM_Pgp_ABCB1_D2_like"/>
    <property type="match status" value="1"/>
</dbReference>
<evidence type="ECO:0000256" key="29">
    <source>
        <dbReference type="SAM" id="MobiDB-lite"/>
    </source>
</evidence>
<evidence type="ECO:0000256" key="30">
    <source>
        <dbReference type="SAM" id="Phobius"/>
    </source>
</evidence>
<evidence type="ECO:0000256" key="19">
    <source>
        <dbReference type="ARBA" id="ARBA00047495"/>
    </source>
</evidence>
<feature type="transmembrane region" description="Helical" evidence="30">
    <location>
        <begin position="751"/>
        <end position="774"/>
    </location>
</feature>
<dbReference type="FunFam" id="3.40.50.300:FF:000479">
    <property type="entry name" value="Multidrug resistance protein 1A"/>
    <property type="match status" value="2"/>
</dbReference>
<proteinExistence type="inferred from homology"/>
<evidence type="ECO:0000256" key="21">
    <source>
        <dbReference type="ARBA" id="ARBA00047914"/>
    </source>
</evidence>
<feature type="non-terminal residue" evidence="33">
    <location>
        <position position="1"/>
    </location>
</feature>
<evidence type="ECO:0000256" key="4">
    <source>
        <dbReference type="ARBA" id="ARBA00007577"/>
    </source>
</evidence>
<evidence type="ECO:0000256" key="6">
    <source>
        <dbReference type="ARBA" id="ARBA00022475"/>
    </source>
</evidence>
<keyword evidence="5" id="KW-0813">Transport</keyword>
<dbReference type="Gene3D" id="3.40.50.300">
    <property type="entry name" value="P-loop containing nucleotide triphosphate hydrolases"/>
    <property type="match status" value="2"/>
</dbReference>
<keyword evidence="14" id="KW-1278">Translocase</keyword>
<feature type="domain" description="ABC transmembrane type-1" evidence="32">
    <location>
        <begin position="755"/>
        <end position="1042"/>
    </location>
</feature>
<keyword evidence="34" id="KW-1185">Reference proteome</keyword>
<evidence type="ECO:0000256" key="24">
    <source>
        <dbReference type="ARBA" id="ARBA00049216"/>
    </source>
</evidence>
<gene>
    <name evidence="33" type="primary">Abcb11</name>
    <name evidence="33" type="ORF">CISJUN_R00036</name>
</gene>
<comment type="catalytic activity">
    <reaction evidence="22">
        <text>glycoursodeoxycholate(in) + ATP + H2O = glycoursodeoxycholate(out) + ADP + phosphate + H(+)</text>
        <dbReference type="Rhea" id="RHEA:50068"/>
        <dbReference type="ChEBI" id="CHEBI:15377"/>
        <dbReference type="ChEBI" id="CHEBI:15378"/>
        <dbReference type="ChEBI" id="CHEBI:30616"/>
        <dbReference type="ChEBI" id="CHEBI:43474"/>
        <dbReference type="ChEBI" id="CHEBI:132030"/>
        <dbReference type="ChEBI" id="CHEBI:456216"/>
    </reaction>
    <physiologicalReaction direction="left-to-right" evidence="22">
        <dbReference type="Rhea" id="RHEA:50069"/>
    </physiologicalReaction>
</comment>
<feature type="transmembrane region" description="Helical" evidence="30">
    <location>
        <begin position="794"/>
        <end position="820"/>
    </location>
</feature>
<feature type="transmembrane region" description="Helical" evidence="30">
    <location>
        <begin position="315"/>
        <end position="337"/>
    </location>
</feature>
<dbReference type="GO" id="GO:0005524">
    <property type="term" value="F:ATP binding"/>
    <property type="evidence" value="ECO:0007669"/>
    <property type="project" value="UniProtKB-KW"/>
</dbReference>
<keyword evidence="17" id="KW-0325">Glycoprotein</keyword>
<comment type="similarity">
    <text evidence="4">Belongs to the ABC transporter superfamily. ABCB family. Multidrug resistance exporter (TC 3.A.1.201) subfamily.</text>
</comment>
<dbReference type="GO" id="GO:0055038">
    <property type="term" value="C:recycling endosome membrane"/>
    <property type="evidence" value="ECO:0007669"/>
    <property type="project" value="UniProtKB-SubCell"/>
</dbReference>
<keyword evidence="16 30" id="KW-0472">Membrane</keyword>
<evidence type="ECO:0000256" key="11">
    <source>
        <dbReference type="ARBA" id="ARBA00022753"/>
    </source>
</evidence>
<dbReference type="InterPro" id="IPR017871">
    <property type="entry name" value="ABC_transporter-like_CS"/>
</dbReference>
<feature type="domain" description="ABC transporter" evidence="31">
    <location>
        <begin position="1077"/>
        <end position="1315"/>
    </location>
</feature>
<feature type="domain" description="ABC transporter" evidence="31">
    <location>
        <begin position="415"/>
        <end position="651"/>
    </location>
</feature>
<comment type="function">
    <text evidence="27">Catalyzes the transport of the major hydrophobic bile salts, such as taurine and glycine-conjugated cholic acid across the canalicular membrane of hepatocytes in an ATP-dependent manner, therefore participates in hepatic bile acid homeostasis and consequently to lipid homeostasis through regulation of biliary lipid secretion in a bile salts dependent manner. Transports taurine-conjugated bile salts more rapidly than glycine-conjugated bile salts. Also transports non-bile acid compounds, such as pravastatin and fexofenadine in an ATP-dependent manner and may be involved in their biliary excretion.</text>
</comment>
<keyword evidence="13" id="KW-0832">Ubl conjugation</keyword>
<evidence type="ECO:0000256" key="5">
    <source>
        <dbReference type="ARBA" id="ARBA00022448"/>
    </source>
</evidence>
<dbReference type="SUPFAM" id="SSF52540">
    <property type="entry name" value="P-loop containing nucleoside triphosphate hydrolases"/>
    <property type="match status" value="2"/>
</dbReference>
<comment type="subunit">
    <text evidence="28">Interacts with HAX1. Interacts with the adapter protein complex 2 (AP-2) throught AP2A2 or AP2A1; this interaction regulates cell membrane expression of ABCB11 through its internalization in a clathrin-dependent manner and its subsequent degradation.</text>
</comment>
<comment type="catalytic activity">
    <reaction evidence="25">
        <text>tauroursodeoxycholate(in) + ATP + H2O = tauroursodeoxycholate(out) + ADP + phosphate + H(+)</text>
        <dbReference type="Rhea" id="RHEA:50072"/>
        <dbReference type="ChEBI" id="CHEBI:15377"/>
        <dbReference type="ChEBI" id="CHEBI:15378"/>
        <dbReference type="ChEBI" id="CHEBI:30616"/>
        <dbReference type="ChEBI" id="CHEBI:43474"/>
        <dbReference type="ChEBI" id="CHEBI:132028"/>
        <dbReference type="ChEBI" id="CHEBI:456216"/>
    </reaction>
    <physiologicalReaction direction="left-to-right" evidence="25">
        <dbReference type="Rhea" id="RHEA:50073"/>
    </physiologicalReaction>
</comment>
<evidence type="ECO:0000256" key="8">
    <source>
        <dbReference type="ARBA" id="ARBA00022692"/>
    </source>
</evidence>
<dbReference type="CDD" id="cd18577">
    <property type="entry name" value="ABC_6TM_Pgp_ABCB1_D1_like"/>
    <property type="match status" value="1"/>
</dbReference>
<evidence type="ECO:0000256" key="12">
    <source>
        <dbReference type="ARBA" id="ARBA00022840"/>
    </source>
</evidence>
<dbReference type="EMBL" id="VXBR01006565">
    <property type="protein sequence ID" value="NXO26529.1"/>
    <property type="molecule type" value="Genomic_DNA"/>
</dbReference>
<dbReference type="GO" id="GO:0016887">
    <property type="term" value="F:ATP hydrolysis activity"/>
    <property type="evidence" value="ECO:0007669"/>
    <property type="project" value="InterPro"/>
</dbReference>
<dbReference type="PROSITE" id="PS00211">
    <property type="entry name" value="ABC_TRANSPORTER_1"/>
    <property type="match status" value="1"/>
</dbReference>
<dbReference type="Pfam" id="PF00005">
    <property type="entry name" value="ABC_tran"/>
    <property type="match status" value="2"/>
</dbReference>
<dbReference type="Pfam" id="PF00664">
    <property type="entry name" value="ABC_membrane"/>
    <property type="match status" value="2"/>
</dbReference>
<evidence type="ECO:0000256" key="9">
    <source>
        <dbReference type="ARBA" id="ARBA00022737"/>
    </source>
</evidence>
<comment type="subcellular location">
    <subcellularLocation>
        <location evidence="2">Apical cell membrane</location>
        <topology evidence="2">Multi-pass membrane protein</topology>
    </subcellularLocation>
    <subcellularLocation>
        <location evidence="1">Endosome membrane</location>
        <topology evidence="1">Multi-pass membrane protein</topology>
    </subcellularLocation>
    <subcellularLocation>
        <location evidence="3">Recycling endosome membrane</location>
    </subcellularLocation>
</comment>
<comment type="catalytic activity">
    <reaction evidence="24">
        <text>glycochenodeoxycholate(in) + ATP + H2O = glycochenodeoxycholate(out) + ADP + phosphate + H(+)</text>
        <dbReference type="Rhea" id="RHEA:50060"/>
        <dbReference type="ChEBI" id="CHEBI:15377"/>
        <dbReference type="ChEBI" id="CHEBI:15378"/>
        <dbReference type="ChEBI" id="CHEBI:30616"/>
        <dbReference type="ChEBI" id="CHEBI:36252"/>
        <dbReference type="ChEBI" id="CHEBI:43474"/>
        <dbReference type="ChEBI" id="CHEBI:456216"/>
    </reaction>
    <physiologicalReaction direction="left-to-right" evidence="24">
        <dbReference type="Rhea" id="RHEA:50061"/>
    </physiologicalReaction>
</comment>
<dbReference type="FunFam" id="1.20.1560.10:FF:000046">
    <property type="entry name" value="ATP-binding cassette subfamily B member 11"/>
    <property type="match status" value="1"/>
</dbReference>
<comment type="catalytic activity">
    <reaction evidence="20">
        <text>glycocholate(in) + ATP + H2O = glycocholate(out) + ADP + phosphate + H(+)</text>
        <dbReference type="Rhea" id="RHEA:50056"/>
        <dbReference type="ChEBI" id="CHEBI:15377"/>
        <dbReference type="ChEBI" id="CHEBI:15378"/>
        <dbReference type="ChEBI" id="CHEBI:29746"/>
        <dbReference type="ChEBI" id="CHEBI:30616"/>
        <dbReference type="ChEBI" id="CHEBI:43474"/>
        <dbReference type="ChEBI" id="CHEBI:456216"/>
    </reaction>
    <physiologicalReaction direction="left-to-right" evidence="20">
        <dbReference type="Rhea" id="RHEA:50057"/>
    </physiologicalReaction>
</comment>
<protein>
    <recommendedName>
        <fullName evidence="18">Bile salt export pump</fullName>
    </recommendedName>
</protein>
<organism evidence="33 34">
    <name type="scientific">Cisticola juncidis</name>
    <dbReference type="NCBI Taxonomy" id="52622"/>
    <lineage>
        <taxon>Eukaryota</taxon>
        <taxon>Metazoa</taxon>
        <taxon>Chordata</taxon>
        <taxon>Craniata</taxon>
        <taxon>Vertebrata</taxon>
        <taxon>Euteleostomi</taxon>
        <taxon>Archelosauria</taxon>
        <taxon>Archosauria</taxon>
        <taxon>Dinosauria</taxon>
        <taxon>Saurischia</taxon>
        <taxon>Theropoda</taxon>
        <taxon>Coelurosauria</taxon>
        <taxon>Aves</taxon>
        <taxon>Neognathae</taxon>
        <taxon>Neoaves</taxon>
        <taxon>Telluraves</taxon>
        <taxon>Australaves</taxon>
        <taxon>Passeriformes</taxon>
        <taxon>Sylvioidea</taxon>
        <taxon>Cisticolidae</taxon>
        <taxon>Cisticola</taxon>
    </lineage>
</organism>
<evidence type="ECO:0000256" key="13">
    <source>
        <dbReference type="ARBA" id="ARBA00022843"/>
    </source>
</evidence>
<comment type="catalytic activity">
    <reaction evidence="19">
        <text>taurocholate(in) + ATP + H2O = taurocholate(out) + ADP + phosphate + H(+)</text>
        <dbReference type="Rhea" id="RHEA:50052"/>
        <dbReference type="ChEBI" id="CHEBI:15377"/>
        <dbReference type="ChEBI" id="CHEBI:15378"/>
        <dbReference type="ChEBI" id="CHEBI:30616"/>
        <dbReference type="ChEBI" id="CHEBI:36257"/>
        <dbReference type="ChEBI" id="CHEBI:43474"/>
        <dbReference type="ChEBI" id="CHEBI:456216"/>
    </reaction>
    <physiologicalReaction direction="left-to-right" evidence="19">
        <dbReference type="Rhea" id="RHEA:50053"/>
    </physiologicalReaction>
</comment>
<dbReference type="InterPro" id="IPR003439">
    <property type="entry name" value="ABC_transporter-like_ATP-bd"/>
</dbReference>
<evidence type="ECO:0000256" key="16">
    <source>
        <dbReference type="ARBA" id="ARBA00023136"/>
    </source>
</evidence>
<evidence type="ECO:0000256" key="3">
    <source>
        <dbReference type="ARBA" id="ARBA00004565"/>
    </source>
</evidence>
<feature type="domain" description="ABC transmembrane type-1" evidence="32">
    <location>
        <begin position="57"/>
        <end position="380"/>
    </location>
</feature>
<evidence type="ECO:0000256" key="27">
    <source>
        <dbReference type="ARBA" id="ARBA00049631"/>
    </source>
</evidence>
<feature type="transmembrane region" description="Helical" evidence="30">
    <location>
        <begin position="901"/>
        <end position="921"/>
    </location>
</feature>
<feature type="transmembrane region" description="Helical" evidence="30">
    <location>
        <begin position="238"/>
        <end position="259"/>
    </location>
</feature>
<dbReference type="InterPro" id="IPR039421">
    <property type="entry name" value="Type_1_exporter"/>
</dbReference>
<keyword evidence="12" id="KW-0067">ATP-binding</keyword>
<dbReference type="Proteomes" id="UP000546986">
    <property type="component" value="Unassembled WGS sequence"/>
</dbReference>
<dbReference type="PANTHER" id="PTHR43394:SF23">
    <property type="entry name" value="ATP-BINDING CASSETTE SUBFAMILY B MEMBER 11, GENE 2"/>
    <property type="match status" value="1"/>
</dbReference>
<feature type="transmembrane region" description="Helical" evidence="30">
    <location>
        <begin position="53"/>
        <end position="81"/>
    </location>
</feature>
<keyword evidence="7" id="KW-0597">Phosphoprotein</keyword>
<evidence type="ECO:0000256" key="26">
    <source>
        <dbReference type="ARBA" id="ARBA00049525"/>
    </source>
</evidence>
<dbReference type="PROSITE" id="PS50893">
    <property type="entry name" value="ABC_TRANSPORTER_2"/>
    <property type="match status" value="2"/>
</dbReference>
<evidence type="ECO:0000256" key="7">
    <source>
        <dbReference type="ARBA" id="ARBA00022553"/>
    </source>
</evidence>
<evidence type="ECO:0000313" key="34">
    <source>
        <dbReference type="Proteomes" id="UP000546986"/>
    </source>
</evidence>
<feature type="transmembrane region" description="Helical" evidence="30">
    <location>
        <begin position="979"/>
        <end position="999"/>
    </location>
</feature>
<evidence type="ECO:0000259" key="31">
    <source>
        <dbReference type="PROSITE" id="PS50893"/>
    </source>
</evidence>
<evidence type="ECO:0000256" key="22">
    <source>
        <dbReference type="ARBA" id="ARBA00048306"/>
    </source>
</evidence>
<dbReference type="InterPro" id="IPR027417">
    <property type="entry name" value="P-loop_NTPase"/>
</dbReference>
<comment type="catalytic activity">
    <reaction evidence="21">
        <text>pravastatin(in) + ATP + H2O = pravastatin(out) + ADP + phosphate + H(+)</text>
        <dbReference type="Rhea" id="RHEA:63908"/>
        <dbReference type="ChEBI" id="CHEBI:15377"/>
        <dbReference type="ChEBI" id="CHEBI:15378"/>
        <dbReference type="ChEBI" id="CHEBI:30616"/>
        <dbReference type="ChEBI" id="CHEBI:43474"/>
        <dbReference type="ChEBI" id="CHEBI:63660"/>
        <dbReference type="ChEBI" id="CHEBI:456216"/>
    </reaction>
    <physiologicalReaction direction="left-to-right" evidence="21">
        <dbReference type="Rhea" id="RHEA:63909"/>
    </physiologicalReaction>
</comment>
<dbReference type="GO" id="GO:0090374">
    <property type="term" value="P:oligopeptide export from mitochondrion"/>
    <property type="evidence" value="ECO:0007669"/>
    <property type="project" value="TreeGrafter"/>
</dbReference>
<evidence type="ECO:0000256" key="20">
    <source>
        <dbReference type="ARBA" id="ARBA00047763"/>
    </source>
</evidence>
<dbReference type="Gene3D" id="1.20.1560.10">
    <property type="entry name" value="ABC transporter type 1, transmembrane domain"/>
    <property type="match status" value="1"/>
</dbReference>
<keyword evidence="15 30" id="KW-1133">Transmembrane helix</keyword>
<evidence type="ECO:0000259" key="32">
    <source>
        <dbReference type="PROSITE" id="PS50929"/>
    </source>
</evidence>
<feature type="transmembrane region" description="Helical" evidence="30">
    <location>
        <begin position="212"/>
        <end position="232"/>
    </location>
</feature>
<dbReference type="GO" id="GO:0015722">
    <property type="term" value="P:canalicular bile acid transport"/>
    <property type="evidence" value="ECO:0007669"/>
    <property type="project" value="UniProtKB-ARBA"/>
</dbReference>
<keyword evidence="9" id="KW-0677">Repeat</keyword>
<evidence type="ECO:0000256" key="1">
    <source>
        <dbReference type="ARBA" id="ARBA00004337"/>
    </source>
</evidence>
<dbReference type="FunFam" id="1.20.1560.10:FF:000018">
    <property type="entry name" value="ATP-binding cassette subfamily B member 11"/>
    <property type="match status" value="1"/>
</dbReference>
<feature type="transmembrane region" description="Helical" evidence="30">
    <location>
        <begin position="1011"/>
        <end position="1030"/>
    </location>
</feature>
<accession>A0A7L1QRI7</accession>
<evidence type="ECO:0000256" key="25">
    <source>
        <dbReference type="ARBA" id="ARBA00049271"/>
    </source>
</evidence>
<comment type="caution">
    <text evidence="33">The sequence shown here is derived from an EMBL/GenBank/DDBJ whole genome shotgun (WGS) entry which is preliminary data.</text>
</comment>
<evidence type="ECO:0000256" key="14">
    <source>
        <dbReference type="ARBA" id="ARBA00022967"/>
    </source>
</evidence>
<feature type="non-terminal residue" evidence="33">
    <location>
        <position position="1320"/>
    </location>
</feature>
<keyword evidence="10" id="KW-0547">Nucleotide-binding</keyword>
<dbReference type="SMART" id="SM00382">
    <property type="entry name" value="AAA"/>
    <property type="match status" value="2"/>
</dbReference>
<reference evidence="33 34" key="1">
    <citation type="submission" date="2019-09" db="EMBL/GenBank/DDBJ databases">
        <title>Bird 10,000 Genomes (B10K) Project - Family phase.</title>
        <authorList>
            <person name="Zhang G."/>
        </authorList>
    </citation>
    <scope>NUCLEOTIDE SEQUENCE [LARGE SCALE GENOMIC DNA]</scope>
    <source>
        <strain evidence="33">B10K-DU-002-30</strain>
        <tissue evidence="33">Muscle</tissue>
    </source>
</reference>
<comment type="catalytic activity">
    <reaction evidence="23">
        <text>cholate(in) + ATP + H2O = cholate(out) + ADP + phosphate + H(+)</text>
        <dbReference type="Rhea" id="RHEA:50048"/>
        <dbReference type="ChEBI" id="CHEBI:15377"/>
        <dbReference type="ChEBI" id="CHEBI:15378"/>
        <dbReference type="ChEBI" id="CHEBI:29747"/>
        <dbReference type="ChEBI" id="CHEBI:30616"/>
        <dbReference type="ChEBI" id="CHEBI:43474"/>
        <dbReference type="ChEBI" id="CHEBI:456216"/>
    </reaction>
    <physiologicalReaction direction="left-to-right" evidence="23">
        <dbReference type="Rhea" id="RHEA:50049"/>
    </physiologicalReaction>
</comment>
<dbReference type="GO" id="GO:0015421">
    <property type="term" value="F:ABC-type oligopeptide transporter activity"/>
    <property type="evidence" value="ECO:0007669"/>
    <property type="project" value="TreeGrafter"/>
</dbReference>
<evidence type="ECO:0000256" key="15">
    <source>
        <dbReference type="ARBA" id="ARBA00022989"/>
    </source>
</evidence>
<name>A0A7L1QRI7_9PASS</name>
<sequence length="1320" mass="145331">MSDPVVLRSIKRLGEDNYAFDSDGKCKNFTLQSLPFVIKHVKWVFRFSSSMEILMMVAGSLCAIVHGVAQPAVLLVFGAMADTFIEYDIEMQELKDPNKTCVNNTIVWINGTIHQNEKNATINCGLLDIEHEMTKFAGYYAGIGCAILVLGYLQICFWVMSAARQIQKIRKAYFRKIMRMDIGWFDCTSVGELNTRISDDVNKINEAIADQVAIFIQRITTFVCGFLLGFVSGWKLTLVIIAVSPLLGVGAALYGLAVAKLTGRELKAYAKAGAVADEVLSSIRTVAAFGGEKKEVERYDKNLVFAQHWGIRKGIIMGLFTGYMWFIIFLSYALAFWYGSKLVLEEDEYSPGTLLQVFFGVLLGALNLGQASPCLEAFATGRGAATNIFETIDKKPTIDCMSEDGYKLDKVRGEIEFHNVTFHYPSRPDVKILDNLNMVIKAGETTAFVGASGAGKSTAIQLIQRFYDPTDGMITLDGHDIRSLNIQWLRSQIGIVEQEPVLFATTIAENIRYGRDEATMEDIITAAKQANAYNFIMDLPQQFDTHVGEGGSQMSGGQKQRIAIARALVRNPKILLLDMATSALDNESEAIVQEALHKARLGRTAISIAHRLSAIKAADVIVGLEHGRVVERGTHEELLQRKGVYFMLVTLQSQGDAAPNREETETAENNVVEPNLENVQSFSRGSYQASLRASLRQRSRSQLSNVVPDPPLAVNLPPAQKKEKIQDESDVEEDAKPVPFTRILKYNASEWPYLVLGSLAAAVNGAVNPLYALLFSQILGTFSILDEEKQKNQINGVCVLFVLVGVLSFFTQFLQGYTFAKSGELLTRRLRKIGFQAMLGQDIGWFDDRKNSPGALTTRLATDASQVQGATGSQIGMIVNSFTNIGVAMIIAFYFSWKLSLVILCFLPFLALSGAVQAKMLTGFASQDKKALEATGRIASEALSNIRTVAGIGKEKMFIDNFEKHLVMPYRAAIKKAHVYGLCFGFAQSIVFIANSVSYRYGGFLVDTEGLHYSFVFRVISAIVTSGTALGKASSYTPNYAKAKTSAARFFQLVDRLPKINVYSEKGEKWDDFKGSIEFLNCKFTYPSRPDIQVLKGLSISVKPGQTLAFVGSSGCGKSTSVQLLERFYDPEKGSVLIDGHDSKNVNVQFLRSKIGIVSQEPVLFDCSIADNIKYGSNTKEATMEKVIEAAQKAQLHDFVMSLPNKYETNVGAQGSQLSRGQKQRIAIARAIIRDPKILLLDEATSALDTESEKTVQAALDKAREGRTCIVIAHRLSTIQNADIIAVMSQGLIIERGTHDELMAMEGAYWKLVTTGAPIS</sequence>
<evidence type="ECO:0000256" key="2">
    <source>
        <dbReference type="ARBA" id="ARBA00004424"/>
    </source>
</evidence>
<dbReference type="GO" id="GO:0016324">
    <property type="term" value="C:apical plasma membrane"/>
    <property type="evidence" value="ECO:0007669"/>
    <property type="project" value="UniProtKB-SubCell"/>
</dbReference>
<dbReference type="InterPro" id="IPR036640">
    <property type="entry name" value="ABC1_TM_sf"/>
</dbReference>
<keyword evidence="8 30" id="KW-0812">Transmembrane</keyword>
<feature type="transmembrane region" description="Helical" evidence="30">
    <location>
        <begin position="137"/>
        <end position="160"/>
    </location>
</feature>
<evidence type="ECO:0000256" key="23">
    <source>
        <dbReference type="ARBA" id="ARBA00048732"/>
    </source>
</evidence>
<dbReference type="SUPFAM" id="SSF90123">
    <property type="entry name" value="ABC transporter transmembrane region"/>
    <property type="match status" value="2"/>
</dbReference>
<evidence type="ECO:0000256" key="18">
    <source>
        <dbReference type="ARBA" id="ARBA00023630"/>
    </source>
</evidence>
<keyword evidence="11" id="KW-0967">Endosome</keyword>
<comment type="catalytic activity">
    <reaction evidence="26">
        <text>taurochenodeoxycholate(in) + ATP + H2O = taurochenodeoxycholate(out) + ADP + phosphate + H(+)</text>
        <dbReference type="Rhea" id="RHEA:50064"/>
        <dbReference type="ChEBI" id="CHEBI:9407"/>
        <dbReference type="ChEBI" id="CHEBI:15377"/>
        <dbReference type="ChEBI" id="CHEBI:15378"/>
        <dbReference type="ChEBI" id="CHEBI:30616"/>
        <dbReference type="ChEBI" id="CHEBI:43474"/>
        <dbReference type="ChEBI" id="CHEBI:456216"/>
    </reaction>
    <physiologicalReaction direction="left-to-right" evidence="26">
        <dbReference type="Rhea" id="RHEA:50065"/>
    </physiologicalReaction>
</comment>
<evidence type="ECO:0000256" key="10">
    <source>
        <dbReference type="ARBA" id="ARBA00022741"/>
    </source>
</evidence>
<evidence type="ECO:0000313" key="33">
    <source>
        <dbReference type="EMBL" id="NXO26529.1"/>
    </source>
</evidence>
<evidence type="ECO:0000256" key="28">
    <source>
        <dbReference type="ARBA" id="ARBA00049709"/>
    </source>
</evidence>
<dbReference type="GO" id="GO:0015125">
    <property type="term" value="F:bile acid transmembrane transporter activity"/>
    <property type="evidence" value="ECO:0007669"/>
    <property type="project" value="UniProtKB-ARBA"/>
</dbReference>